<proteinExistence type="predicted"/>
<name>A0A6A3MDR0_9STRA</name>
<organism evidence="1 2">
    <name type="scientific">Phytophthora fragariae</name>
    <dbReference type="NCBI Taxonomy" id="53985"/>
    <lineage>
        <taxon>Eukaryota</taxon>
        <taxon>Sar</taxon>
        <taxon>Stramenopiles</taxon>
        <taxon>Oomycota</taxon>
        <taxon>Peronosporomycetes</taxon>
        <taxon>Peronosporales</taxon>
        <taxon>Peronosporaceae</taxon>
        <taxon>Phytophthora</taxon>
    </lineage>
</organism>
<dbReference type="EMBL" id="QXFW01000013">
    <property type="protein sequence ID" value="KAE9030521.1"/>
    <property type="molecule type" value="Genomic_DNA"/>
</dbReference>
<comment type="caution">
    <text evidence="1">The sequence shown here is derived from an EMBL/GenBank/DDBJ whole genome shotgun (WGS) entry which is preliminary data.</text>
</comment>
<sequence>MLMHRVLSLRHQTPVDKAQAATSLLSFQSGCRSARVCASGRSTNTRCAQFARKKWVSVEQHASIAKHAVRAIDVYTFVTAPVPKTTPAIG</sequence>
<gene>
    <name evidence="1" type="ORF">PF011_g584</name>
</gene>
<dbReference type="Proteomes" id="UP000460718">
    <property type="component" value="Unassembled WGS sequence"/>
</dbReference>
<accession>A0A6A3MDR0</accession>
<protein>
    <submittedName>
        <fullName evidence="1">Uncharacterized protein</fullName>
    </submittedName>
</protein>
<evidence type="ECO:0000313" key="2">
    <source>
        <dbReference type="Proteomes" id="UP000460718"/>
    </source>
</evidence>
<evidence type="ECO:0000313" key="1">
    <source>
        <dbReference type="EMBL" id="KAE9030521.1"/>
    </source>
</evidence>
<reference evidence="1 2" key="1">
    <citation type="submission" date="2018-09" db="EMBL/GenBank/DDBJ databases">
        <title>Genomic investigation of the strawberry pathogen Phytophthora fragariae indicates pathogenicity is determined by transcriptional variation in three key races.</title>
        <authorList>
            <person name="Adams T.M."/>
            <person name="Armitage A.D."/>
            <person name="Sobczyk M.K."/>
            <person name="Bates H.J."/>
            <person name="Dunwell J.M."/>
            <person name="Nellist C.F."/>
            <person name="Harrison R.J."/>
        </authorList>
    </citation>
    <scope>NUCLEOTIDE SEQUENCE [LARGE SCALE GENOMIC DNA]</scope>
    <source>
        <strain evidence="1 2">SCRP245</strain>
    </source>
</reference>
<dbReference type="AlphaFoldDB" id="A0A6A3MDR0"/>